<dbReference type="EMBL" id="JACOPL010000029">
    <property type="protein sequence ID" value="MBC5726779.1"/>
    <property type="molecule type" value="Genomic_DNA"/>
</dbReference>
<organism evidence="1 2">
    <name type="scientific">Agathobaculum faecis</name>
    <dbReference type="NCBI Taxonomy" id="2763013"/>
    <lineage>
        <taxon>Bacteria</taxon>
        <taxon>Bacillati</taxon>
        <taxon>Bacillota</taxon>
        <taxon>Clostridia</taxon>
        <taxon>Eubacteriales</taxon>
        <taxon>Butyricicoccaceae</taxon>
        <taxon>Agathobaculum</taxon>
    </lineage>
</organism>
<accession>A0A923RX98</accession>
<dbReference type="Proteomes" id="UP000606499">
    <property type="component" value="Unassembled WGS sequence"/>
</dbReference>
<proteinExistence type="predicted"/>
<dbReference type="SUPFAM" id="SSF52540">
    <property type="entry name" value="P-loop containing nucleoside triphosphate hydrolases"/>
    <property type="match status" value="1"/>
</dbReference>
<dbReference type="RefSeq" id="WP_186950467.1">
    <property type="nucleotide sequence ID" value="NZ_JACOPL010000029.1"/>
</dbReference>
<dbReference type="Gene3D" id="3.40.50.300">
    <property type="entry name" value="P-loop containing nucleotide triphosphate hydrolases"/>
    <property type="match status" value="1"/>
</dbReference>
<protein>
    <submittedName>
        <fullName evidence="1">AAA family ATPase</fullName>
    </submittedName>
</protein>
<evidence type="ECO:0000313" key="1">
    <source>
        <dbReference type="EMBL" id="MBC5726779.1"/>
    </source>
</evidence>
<dbReference type="Pfam" id="PF13479">
    <property type="entry name" value="AAA_24"/>
    <property type="match status" value="1"/>
</dbReference>
<dbReference type="AlphaFoldDB" id="A0A923RX98"/>
<name>A0A923RX98_9FIRM</name>
<dbReference type="InterPro" id="IPR027417">
    <property type="entry name" value="P-loop_NTPase"/>
</dbReference>
<reference evidence="1" key="1">
    <citation type="submission" date="2020-08" db="EMBL/GenBank/DDBJ databases">
        <title>Genome public.</title>
        <authorList>
            <person name="Liu C."/>
            <person name="Sun Q."/>
        </authorList>
    </citation>
    <scope>NUCLEOTIDE SEQUENCE</scope>
    <source>
        <strain evidence="1">NSJ-28</strain>
    </source>
</reference>
<gene>
    <name evidence="1" type="ORF">H8S45_15120</name>
</gene>
<sequence length="357" mass="39284">MSMFVKAVRKKAKLRMALTGVSGSGKTLGALYIAYGMTKNWGKIAVLDTEHDRALFYANREDLGTGEFLHCTMTPPYSPERYKALVADAASVVGTEGVVIVDSFSHAWSNEGGVLELKDKIASRPGKTSYTAWAEAGKAQNNLVNTILASDCHVIVTLRSKMEYALEENERGKQVPVKLGLAPVQRDDTEYEFDIVLNIDRAHTATASKDTTFLDGYGEIITPALGEKLAAWLDEGEAPEICEECGKAIRATEKNSVESIIEGTKKNTGKQMCMACYKKWYDEHEPQQTKAETALAAAREKAEEVQKIIHQICAGDDAMAKDMWEKQYAQDAGDIVKMNAALIELTEKLERMNALDA</sequence>
<comment type="caution">
    <text evidence="1">The sequence shown here is derived from an EMBL/GenBank/DDBJ whole genome shotgun (WGS) entry which is preliminary data.</text>
</comment>
<keyword evidence="2" id="KW-1185">Reference proteome</keyword>
<evidence type="ECO:0000313" key="2">
    <source>
        <dbReference type="Proteomes" id="UP000606499"/>
    </source>
</evidence>